<keyword evidence="3" id="KW-0418">Kinase</keyword>
<keyword evidence="4" id="KW-1185">Reference proteome</keyword>
<reference evidence="3 4" key="1">
    <citation type="submission" date="2019-04" db="EMBL/GenBank/DDBJ databases">
        <authorList>
            <person name="Van Vliet M D."/>
        </authorList>
    </citation>
    <scope>NUCLEOTIDE SEQUENCE [LARGE SCALE GENOMIC DNA]</scope>
    <source>
        <strain evidence="3 4">F1</strain>
    </source>
</reference>
<dbReference type="GO" id="GO:0016301">
    <property type="term" value="F:kinase activity"/>
    <property type="evidence" value="ECO:0007669"/>
    <property type="project" value="UniProtKB-KW"/>
</dbReference>
<dbReference type="EMBL" id="CAAHFG010000004">
    <property type="protein sequence ID" value="VGO17163.1"/>
    <property type="molecule type" value="Genomic_DNA"/>
</dbReference>
<evidence type="ECO:0000313" key="3">
    <source>
        <dbReference type="EMBL" id="VGO17163.1"/>
    </source>
</evidence>
<gene>
    <name evidence="3" type="primary">pkn1_5</name>
    <name evidence="3" type="ORF">PDESU_05758</name>
</gene>
<accession>A0A6C2UBC1</accession>
<keyword evidence="3" id="KW-0808">Transferase</keyword>
<sequence>MCLKSNREVRKKSVLEGPVPPGPMERPVPPGHPRKARWNLPLQSSRRNSTLLFCCSVIALMVAANTHASITLSNVSAAQREGTRLVDIHYDVSSISGSSVHVSLIVSNGSTRVSTTDLGTVSVGTGLHAFWEGGTELNGVVVSNLSITVQASDPVPSEMALVPAGDPFFMDAFEVDKELWQSVYNWAVANQFSINTTFESRASGHPIVKVDWYDAVIWCNARSQKEGLVPVYETSTGSVYKNRLFGEPEIGSGNGFRLPTNGEWEFAARGGLQNQRFPWGDEIAHTNANYQSSSSYSYDVSDTSPPGWHPDFDDGSRPHTSPVGYFEANGYGLYDMAGNVYEWCWGTGLSRAIRGGSWDHYAPYARCSDVSTTAPSIFQDTIGFRTVRDTTLASESVSVVFDARDYELTVVSDFGSPVPAAGTAAYAWRSTVTCSVDTVVDVGGTNFTCIGWTGTGSVPASGSSNRIVVVLDDLASSIVWSWASDDTDGDGLNDDWERDYFLNLSQAATNDFDSDGQDNLSEYIAGTIPTNPASLFKLSASPVSGNFILEWPTASNRVYNIHWTPNLKHTQFTPFETNIAYPRNSATVTPTQAQGFFKADVKK</sequence>
<dbReference type="PANTHER" id="PTHR23150:SF19">
    <property type="entry name" value="FORMYLGLYCINE-GENERATING ENZYME"/>
    <property type="match status" value="1"/>
</dbReference>
<dbReference type="InterPro" id="IPR016187">
    <property type="entry name" value="CTDL_fold"/>
</dbReference>
<feature type="region of interest" description="Disordered" evidence="1">
    <location>
        <begin position="1"/>
        <end position="38"/>
    </location>
</feature>
<feature type="compositionally biased region" description="Basic and acidic residues" evidence="1">
    <location>
        <begin position="1"/>
        <end position="14"/>
    </location>
</feature>
<dbReference type="Pfam" id="PF03781">
    <property type="entry name" value="FGE-sulfatase"/>
    <property type="match status" value="1"/>
</dbReference>
<dbReference type="PANTHER" id="PTHR23150">
    <property type="entry name" value="SULFATASE MODIFYING FACTOR 1, 2"/>
    <property type="match status" value="1"/>
</dbReference>
<protein>
    <submittedName>
        <fullName evidence="3">Serine/threonine-protein kinase pkn1</fullName>
    </submittedName>
</protein>
<dbReference type="AlphaFoldDB" id="A0A6C2UBC1"/>
<feature type="domain" description="Sulfatase-modifying factor enzyme-like" evidence="2">
    <location>
        <begin position="166"/>
        <end position="388"/>
    </location>
</feature>
<dbReference type="InterPro" id="IPR005532">
    <property type="entry name" value="SUMF_dom"/>
</dbReference>
<dbReference type="SUPFAM" id="SSF56436">
    <property type="entry name" value="C-type lectin-like"/>
    <property type="match status" value="1"/>
</dbReference>
<evidence type="ECO:0000313" key="4">
    <source>
        <dbReference type="Proteomes" id="UP000366872"/>
    </source>
</evidence>
<organism evidence="3 4">
    <name type="scientific">Pontiella desulfatans</name>
    <dbReference type="NCBI Taxonomy" id="2750659"/>
    <lineage>
        <taxon>Bacteria</taxon>
        <taxon>Pseudomonadati</taxon>
        <taxon>Kiritimatiellota</taxon>
        <taxon>Kiritimatiellia</taxon>
        <taxon>Kiritimatiellales</taxon>
        <taxon>Pontiellaceae</taxon>
        <taxon>Pontiella</taxon>
    </lineage>
</organism>
<proteinExistence type="predicted"/>
<dbReference type="GO" id="GO:0120147">
    <property type="term" value="F:formylglycine-generating oxidase activity"/>
    <property type="evidence" value="ECO:0007669"/>
    <property type="project" value="TreeGrafter"/>
</dbReference>
<evidence type="ECO:0000259" key="2">
    <source>
        <dbReference type="Pfam" id="PF03781"/>
    </source>
</evidence>
<dbReference type="Gene3D" id="3.90.1580.10">
    <property type="entry name" value="paralog of FGE (formylglycine-generating enzyme)"/>
    <property type="match status" value="1"/>
</dbReference>
<dbReference type="InterPro" id="IPR042095">
    <property type="entry name" value="SUMF_sf"/>
</dbReference>
<dbReference type="Proteomes" id="UP000366872">
    <property type="component" value="Unassembled WGS sequence"/>
</dbReference>
<name>A0A6C2UBC1_PONDE</name>
<evidence type="ECO:0000256" key="1">
    <source>
        <dbReference type="SAM" id="MobiDB-lite"/>
    </source>
</evidence>
<dbReference type="InterPro" id="IPR051043">
    <property type="entry name" value="Sulfatase_Mod_Factor_Kinase"/>
</dbReference>
<feature type="compositionally biased region" description="Pro residues" evidence="1">
    <location>
        <begin position="18"/>
        <end position="31"/>
    </location>
</feature>